<evidence type="ECO:0000313" key="3">
    <source>
        <dbReference type="EMBL" id="MCM2373689.1"/>
    </source>
</evidence>
<keyword evidence="4" id="KW-1185">Reference proteome</keyword>
<sequence>MSTITQNQTSPDQSSSLGDQAKESIKSATDSAKSRWAGLGRETRRTITYAVAGVVCLAITGGVEVVSRPAAIKEYGKVGKAFFPEFKDPTLATALNVQVIDKDQVSAKEFSVERTADGRWVIPSHHNYPADAEEQLARTASSVIGITRGALVSRWASDHARYGVVDPEVDSLSVDQIEGVGKRLTFRGENDSILADYIIGHQVEDEFGQYYVRHPSEDETYIAELNIDLTTKFSDWIDTDLLDINTFDIVHVGLNDYQFDELNATITHRDVTTLSRESSSDDWEMAEIEENLEVHQDAVRKTINAIAGLEISGVRPKQKGLRPDLQLDREVLRSQRDVDRLQSDLLSRGFLLQPVGGSDPDALKLIAREGELSTATNEGLVYHLYFGRVFTGSQEELEIGLSPSSEADREGKKESQQAEGDAKVSGEASKDSQDSDQQTDDASVIAEDENEKKRDKPGRYVFVTVKFDKTYLGDEPQKPTEPEMPSELKEADAKTASDEKDASETASDNENSIDAESDESTGENEKLEQIRQDYEQQKSDYEDAVREYESYQEKMKNGQEKAEKLNRRFAQWYYVIPGEDYDDLALTRTDFIKAKVLEEDEEDNEADTADDAAKENADVAESESSIDDSPGDATVEESSDDNSAEQTTGLNSEMLPTEQVTDESAGPGDSTGDKSESVAQEDNAVNKADNESATESAAENAVTPEK</sequence>
<dbReference type="InterPro" id="IPR025641">
    <property type="entry name" value="DUF4340"/>
</dbReference>
<feature type="compositionally biased region" description="Basic and acidic residues" evidence="1">
    <location>
        <begin position="406"/>
        <end position="433"/>
    </location>
</feature>
<reference evidence="3 4" key="1">
    <citation type="journal article" date="2022" name="Syst. Appl. Microbiol.">
        <title>Rhodopirellula aestuarii sp. nov., a novel member of the genus Rhodopirellula isolated from brackish sediments collected in the Tagus River estuary, Portugal.</title>
        <authorList>
            <person name="Vitorino I.R."/>
            <person name="Klimek D."/>
            <person name="Calusinska M."/>
            <person name="Lobo-da-Cunha A."/>
            <person name="Vasconcelos V."/>
            <person name="Lage O.M."/>
        </authorList>
    </citation>
    <scope>NUCLEOTIDE SEQUENCE [LARGE SCALE GENOMIC DNA]</scope>
    <source>
        <strain evidence="3 4">ICT_H3.1</strain>
    </source>
</reference>
<dbReference type="RefSeq" id="WP_250931483.1">
    <property type="nucleotide sequence ID" value="NZ_JAMQBK010000063.1"/>
</dbReference>
<feature type="region of interest" description="Disordered" evidence="1">
    <location>
        <begin position="1"/>
        <end position="37"/>
    </location>
</feature>
<feature type="compositionally biased region" description="Acidic residues" evidence="1">
    <location>
        <begin position="598"/>
        <end position="610"/>
    </location>
</feature>
<feature type="compositionally biased region" description="Polar residues" evidence="1">
    <location>
        <begin position="1"/>
        <end position="18"/>
    </location>
</feature>
<dbReference type="Proteomes" id="UP001202961">
    <property type="component" value="Unassembled WGS sequence"/>
</dbReference>
<feature type="region of interest" description="Disordered" evidence="1">
    <location>
        <begin position="596"/>
        <end position="706"/>
    </location>
</feature>
<evidence type="ECO:0000313" key="4">
    <source>
        <dbReference type="Proteomes" id="UP001202961"/>
    </source>
</evidence>
<feature type="compositionally biased region" description="Basic and acidic residues" evidence="1">
    <location>
        <begin position="523"/>
        <end position="561"/>
    </location>
</feature>
<name>A0ABT0UAH0_9BACT</name>
<gene>
    <name evidence="3" type="ORF">NB063_24000</name>
</gene>
<feature type="compositionally biased region" description="Basic and acidic residues" evidence="1">
    <location>
        <begin position="466"/>
        <end position="503"/>
    </location>
</feature>
<comment type="caution">
    <text evidence="3">The sequence shown here is derived from an EMBL/GenBank/DDBJ whole genome shotgun (WGS) entry which is preliminary data.</text>
</comment>
<evidence type="ECO:0000259" key="2">
    <source>
        <dbReference type="Pfam" id="PF14238"/>
    </source>
</evidence>
<feature type="compositionally biased region" description="Acidic residues" evidence="1">
    <location>
        <begin position="618"/>
        <end position="643"/>
    </location>
</feature>
<feature type="compositionally biased region" description="Acidic residues" evidence="1">
    <location>
        <begin position="511"/>
        <end position="522"/>
    </location>
</feature>
<evidence type="ECO:0000256" key="1">
    <source>
        <dbReference type="SAM" id="MobiDB-lite"/>
    </source>
</evidence>
<feature type="region of interest" description="Disordered" evidence="1">
    <location>
        <begin position="399"/>
        <end position="561"/>
    </location>
</feature>
<proteinExistence type="predicted"/>
<feature type="compositionally biased region" description="Low complexity" evidence="1">
    <location>
        <begin position="691"/>
        <end position="706"/>
    </location>
</feature>
<dbReference type="Pfam" id="PF14238">
    <property type="entry name" value="DUF4340"/>
    <property type="match status" value="1"/>
</dbReference>
<feature type="domain" description="DUF4340" evidence="2">
    <location>
        <begin position="120"/>
        <end position="320"/>
    </location>
</feature>
<accession>A0ABT0UAH0</accession>
<organism evidence="3 4">
    <name type="scientific">Aporhodopirellula aestuarii</name>
    <dbReference type="NCBI Taxonomy" id="2950107"/>
    <lineage>
        <taxon>Bacteria</taxon>
        <taxon>Pseudomonadati</taxon>
        <taxon>Planctomycetota</taxon>
        <taxon>Planctomycetia</taxon>
        <taxon>Pirellulales</taxon>
        <taxon>Pirellulaceae</taxon>
        <taxon>Aporhodopirellula</taxon>
    </lineage>
</organism>
<dbReference type="EMBL" id="JAMQBK010000063">
    <property type="protein sequence ID" value="MCM2373689.1"/>
    <property type="molecule type" value="Genomic_DNA"/>
</dbReference>
<protein>
    <submittedName>
        <fullName evidence="3">DUF4340 domain-containing protein</fullName>
    </submittedName>
</protein>